<protein>
    <submittedName>
        <fullName evidence="1">Uncharacterized protein</fullName>
    </submittedName>
</protein>
<dbReference type="Proteomes" id="UP000182312">
    <property type="component" value="Unassembled WGS sequence"/>
</dbReference>
<evidence type="ECO:0000313" key="2">
    <source>
        <dbReference type="Proteomes" id="UP000182312"/>
    </source>
</evidence>
<reference evidence="1 2" key="1">
    <citation type="submission" date="2016-10" db="EMBL/GenBank/DDBJ databases">
        <authorList>
            <person name="de Groot N.N."/>
        </authorList>
    </citation>
    <scope>NUCLEOTIDE SEQUENCE [LARGE SCALE GENOMIC DNA]</scope>
    <source>
        <strain evidence="1 2">CGMCC 1.6117</strain>
    </source>
</reference>
<accession>A0A1I0UFT0</accession>
<feature type="non-terminal residue" evidence="1">
    <location>
        <position position="1"/>
    </location>
</feature>
<dbReference type="AlphaFoldDB" id="A0A1I0UFT0"/>
<organism evidence="1 2">
    <name type="scientific">Paracoccus halophilus</name>
    <dbReference type="NCBI Taxonomy" id="376733"/>
    <lineage>
        <taxon>Bacteria</taxon>
        <taxon>Pseudomonadati</taxon>
        <taxon>Pseudomonadota</taxon>
        <taxon>Alphaproteobacteria</taxon>
        <taxon>Rhodobacterales</taxon>
        <taxon>Paracoccaceae</taxon>
        <taxon>Paracoccus</taxon>
    </lineage>
</organism>
<proteinExistence type="predicted"/>
<name>A0A1I0UFT0_9RHOB</name>
<dbReference type="EMBL" id="FOJO01000070">
    <property type="protein sequence ID" value="SFA62750.1"/>
    <property type="molecule type" value="Genomic_DNA"/>
</dbReference>
<gene>
    <name evidence="1" type="ORF">SAMN04487972_1701</name>
</gene>
<evidence type="ECO:0000313" key="1">
    <source>
        <dbReference type="EMBL" id="SFA62750.1"/>
    </source>
</evidence>
<sequence>TSSIAVPPLLYPTVAHEAREGHPPHQGSSECSVAGCRSLCLLAVSRSVSQLDRDAGKGKDSPYVLTKPFPMAHMLTQSLCGAITHPCRFSGCLDRRAADANTPSGLIAGLSCLPRPTDRRQIFLEVVGCASCSHRHQDTPSFPVLRVPASCGCGSSGFGSADRQQPCRGCRARADLRHLALLAGVSTVPPTTPSLFAPGLRPSRTKTVSAQARTLRLSS</sequence>